<evidence type="ECO:0000313" key="1">
    <source>
        <dbReference type="EMBL" id="CAF5141611.1"/>
    </source>
</evidence>
<dbReference type="EMBL" id="CAJOBR010091540">
    <property type="protein sequence ID" value="CAF5141611.1"/>
    <property type="molecule type" value="Genomic_DNA"/>
</dbReference>
<comment type="caution">
    <text evidence="1">The sequence shown here is derived from an EMBL/GenBank/DDBJ whole genome shotgun (WGS) entry which is preliminary data.</text>
</comment>
<sequence>PSIEPVTPINTETDTLFLLDSPTANLPNEYWPMINDYLEELSVEMSDNIDDDILVEIEESLAQRIYDCIIEQDDEFEYDT</sequence>
<accession>A0A822FXY0</accession>
<dbReference type="Proteomes" id="UP000663848">
    <property type="component" value="Unassembled WGS sequence"/>
</dbReference>
<feature type="non-terminal residue" evidence="1">
    <location>
        <position position="1"/>
    </location>
</feature>
<organism evidence="1 2">
    <name type="scientific">Rotaria socialis</name>
    <dbReference type="NCBI Taxonomy" id="392032"/>
    <lineage>
        <taxon>Eukaryota</taxon>
        <taxon>Metazoa</taxon>
        <taxon>Spiralia</taxon>
        <taxon>Gnathifera</taxon>
        <taxon>Rotifera</taxon>
        <taxon>Eurotatoria</taxon>
        <taxon>Bdelloidea</taxon>
        <taxon>Philodinida</taxon>
        <taxon>Philodinidae</taxon>
        <taxon>Rotaria</taxon>
    </lineage>
</organism>
<evidence type="ECO:0000313" key="2">
    <source>
        <dbReference type="Proteomes" id="UP000663848"/>
    </source>
</evidence>
<protein>
    <submittedName>
        <fullName evidence="1">Uncharacterized protein</fullName>
    </submittedName>
</protein>
<proteinExistence type="predicted"/>
<reference evidence="1" key="1">
    <citation type="submission" date="2021-02" db="EMBL/GenBank/DDBJ databases">
        <authorList>
            <person name="Nowell W R."/>
        </authorList>
    </citation>
    <scope>NUCLEOTIDE SEQUENCE</scope>
</reference>
<name>A0A822FXY0_9BILA</name>
<feature type="non-terminal residue" evidence="1">
    <location>
        <position position="80"/>
    </location>
</feature>
<dbReference type="AlphaFoldDB" id="A0A822FXY0"/>
<gene>
    <name evidence="1" type="ORF">QYT958_LOCUS47736</name>
</gene>